<comment type="caution">
    <text evidence="2">The sequence shown here is derived from an EMBL/GenBank/DDBJ whole genome shotgun (WGS) entry which is preliminary data.</text>
</comment>
<dbReference type="Pfam" id="PF24681">
    <property type="entry name" value="Kelch_KLHDC2_KLHL20_DRC7"/>
    <property type="match status" value="1"/>
</dbReference>
<reference evidence="2" key="2">
    <citation type="submission" date="2021-04" db="EMBL/GenBank/DDBJ databases">
        <authorList>
            <person name="Gilroy R."/>
        </authorList>
    </citation>
    <scope>NUCLEOTIDE SEQUENCE</scope>
    <source>
        <strain evidence="2">Gambia2-208</strain>
    </source>
</reference>
<dbReference type="InterPro" id="IPR015915">
    <property type="entry name" value="Kelch-typ_b-propeller"/>
</dbReference>
<protein>
    <recommendedName>
        <fullName evidence="4">Transmembrane protein</fullName>
    </recommendedName>
</protein>
<dbReference type="GO" id="GO:0003677">
    <property type="term" value="F:DNA binding"/>
    <property type="evidence" value="ECO:0007669"/>
    <property type="project" value="TreeGrafter"/>
</dbReference>
<keyword evidence="1" id="KW-1133">Transmembrane helix</keyword>
<dbReference type="Gene3D" id="2.120.10.80">
    <property type="entry name" value="Kelch-type beta propeller"/>
    <property type="match status" value="1"/>
</dbReference>
<accession>A0A9D1ZHL8</accession>
<dbReference type="AlphaFoldDB" id="A0A9D1ZHL8"/>
<gene>
    <name evidence="2" type="ORF">H9824_07340</name>
</gene>
<keyword evidence="1" id="KW-0812">Transmembrane</keyword>
<evidence type="ECO:0008006" key="4">
    <source>
        <dbReference type="Google" id="ProtNLM"/>
    </source>
</evidence>
<dbReference type="EMBL" id="DXCV01000048">
    <property type="protein sequence ID" value="HIY88500.1"/>
    <property type="molecule type" value="Genomic_DNA"/>
</dbReference>
<name>A0A9D1ZHL8_9BACE</name>
<dbReference type="PANTHER" id="PTHR35807:SF1">
    <property type="entry name" value="TRANSCRIPTIONAL REGULATOR REDD"/>
    <property type="match status" value="1"/>
</dbReference>
<organism evidence="2 3">
    <name type="scientific">Candidatus Bacteroides pullicola</name>
    <dbReference type="NCBI Taxonomy" id="2838475"/>
    <lineage>
        <taxon>Bacteria</taxon>
        <taxon>Pseudomonadati</taxon>
        <taxon>Bacteroidota</taxon>
        <taxon>Bacteroidia</taxon>
        <taxon>Bacteroidales</taxon>
        <taxon>Bacteroidaceae</taxon>
        <taxon>Bacteroides</taxon>
    </lineage>
</organism>
<dbReference type="PANTHER" id="PTHR35807">
    <property type="entry name" value="TRANSCRIPTIONAL REGULATOR REDD-RELATED"/>
    <property type="match status" value="1"/>
</dbReference>
<proteinExistence type="predicted"/>
<keyword evidence="1" id="KW-0472">Membrane</keyword>
<dbReference type="Proteomes" id="UP000886851">
    <property type="component" value="Unassembled WGS sequence"/>
</dbReference>
<reference evidence="2" key="1">
    <citation type="journal article" date="2021" name="PeerJ">
        <title>Extensive microbial diversity within the chicken gut microbiome revealed by metagenomics and culture.</title>
        <authorList>
            <person name="Gilroy R."/>
            <person name="Ravi A."/>
            <person name="Getino M."/>
            <person name="Pursley I."/>
            <person name="Horton D.L."/>
            <person name="Alikhan N.F."/>
            <person name="Baker D."/>
            <person name="Gharbi K."/>
            <person name="Hall N."/>
            <person name="Watson M."/>
            <person name="Adriaenssens E.M."/>
            <person name="Foster-Nyarko E."/>
            <person name="Jarju S."/>
            <person name="Secka A."/>
            <person name="Antonio M."/>
            <person name="Oren A."/>
            <person name="Chaudhuri R.R."/>
            <person name="La Ragione R."/>
            <person name="Hildebrand F."/>
            <person name="Pallen M.J."/>
        </authorList>
    </citation>
    <scope>NUCLEOTIDE SEQUENCE</scope>
    <source>
        <strain evidence="2">Gambia2-208</strain>
    </source>
</reference>
<sequence length="855" mass="98752">MRCLLFIFFFVFSCLVGNGYAQGLRFYGNESRIAERSSFCVFDERHALPAARYLSISFEYKAQNYESPGYIFYLKDKETDWAYNLTYVYDAEKNTGSFMLAQDGKQIFHTFTVPVREVHRRWIDVSLRLDFEAGEAFVRIDNDSASIRDIGTKGAGIPFVPVLYFGMYQHILETASFCLRNLEVECNGEVRRFPLDESTGCGVHDSEGVVRGYVQNPVWLVNDAYHWKPLYRYYSLSPAGFAFSVGRQMAYVYNRDSLVAYDLYRNVAQGRPYDSPALPVRLGMCFYGERDSCIYAYELNGPDTYVARIEPSSCRWEMLDKGHADLQLHHHGALFDQQSRRILFFGGYGNRSYYNSFISYDLAANRWDTVHFDGPAVAPRFFAGMALASDGKQAYLYGGKGNEAGDQNVGIRYYYDLYRLDLERHRIEKLWEHPTPAENRVPVRDMIPSPDGKWLYLLAYPEYKPQTHLRLYRYSVADGHCEVLGDSIPMTSEEIATNANLYYSARLREFYCVIQEFGKYGDNETRIYALSDPPVGEEAVHRYDRQASLPWWIWMLVALAAGGGVVWILGMRIRRHQKPVVDEAEPQQSADEVTRDEVPSAPLLWEAGADEEQSAPQQAHNRLCLFGPFYAVDRNGLDISHLFSPKIRHLFLYILVNSVLKDGVLSSDLNVLFWPDKPEEKIKNLKNVNINHLRKALQDMDGIVLTHNSGYYRLELSEECNCDFWRLSVLTDRLTQVPESEEEREEMIRLLSRGKFLDTVRTELFDYVKQQVETFVISFLERQIEVGGVARLRVCRILQKWDPLSETALTHTVAIYRQQGQRDKALQAYVLFAKEYQQMMGEPYPLRFEDVGTVN</sequence>
<dbReference type="SUPFAM" id="SSF117281">
    <property type="entry name" value="Kelch motif"/>
    <property type="match status" value="1"/>
</dbReference>
<evidence type="ECO:0000256" key="1">
    <source>
        <dbReference type="SAM" id="Phobius"/>
    </source>
</evidence>
<evidence type="ECO:0000313" key="2">
    <source>
        <dbReference type="EMBL" id="HIY88500.1"/>
    </source>
</evidence>
<feature type="transmembrane region" description="Helical" evidence="1">
    <location>
        <begin position="551"/>
        <end position="569"/>
    </location>
</feature>
<evidence type="ECO:0000313" key="3">
    <source>
        <dbReference type="Proteomes" id="UP000886851"/>
    </source>
</evidence>
<dbReference type="InterPro" id="IPR051677">
    <property type="entry name" value="AfsR-DnrI-RedD_regulator"/>
</dbReference>
<dbReference type="GO" id="GO:0006355">
    <property type="term" value="P:regulation of DNA-templated transcription"/>
    <property type="evidence" value="ECO:0007669"/>
    <property type="project" value="TreeGrafter"/>
</dbReference>